<keyword evidence="2" id="KW-1185">Reference proteome</keyword>
<reference evidence="1 2" key="1">
    <citation type="submission" date="2022-12" db="EMBL/GenBank/DDBJ databases">
        <title>HUAS 2-6.</title>
        <authorList>
            <person name="Mo P."/>
        </authorList>
    </citation>
    <scope>NUCLEOTIDE SEQUENCE [LARGE SCALE GENOMIC DNA]</scope>
    <source>
        <strain evidence="1 2">HUAS 2-6</strain>
        <plasmid evidence="1 2">punmamed1</plasmid>
    </source>
</reference>
<name>A0ABY7PID5_9ACTN</name>
<accession>A0ABY7PID5</accession>
<gene>
    <name evidence="1" type="ORF">O1G22_44350</name>
</gene>
<geneLocation type="plasmid" evidence="1 2">
    <name>punmamed1</name>
</geneLocation>
<proteinExistence type="predicted"/>
<protein>
    <recommendedName>
        <fullName evidence="3">SMI1/KNR4 family protein</fullName>
    </recommendedName>
</protein>
<dbReference type="RefSeq" id="WP_270086930.1">
    <property type="nucleotide sequence ID" value="NZ_CP115301.1"/>
</dbReference>
<evidence type="ECO:0008006" key="3">
    <source>
        <dbReference type="Google" id="ProtNLM"/>
    </source>
</evidence>
<evidence type="ECO:0000313" key="2">
    <source>
        <dbReference type="Proteomes" id="UP001212326"/>
    </source>
</evidence>
<sequence>MNVHELVSVLADPDVLRARCRALALLDVVLGGSAPRHDYFPGWRAGVDLATRENGSGDLYGVVFDPAGVFLYGFDHECDATPWREWPRAHWPGLLEGLPAALAHYPADPELQFEGFFDATVCVWREADAASWRCGPVVFAPGESDGAGWLFRVLTDGSAETVCSDAEDYYERPVDRQAVAAILAGAPVDRRTVSVLNPVAGFEAVADRARWV</sequence>
<organism evidence="1 2">
    <name type="scientific">Streptomyces camelliae</name>
    <dbReference type="NCBI Taxonomy" id="3004093"/>
    <lineage>
        <taxon>Bacteria</taxon>
        <taxon>Bacillati</taxon>
        <taxon>Actinomycetota</taxon>
        <taxon>Actinomycetes</taxon>
        <taxon>Kitasatosporales</taxon>
        <taxon>Streptomycetaceae</taxon>
        <taxon>Streptomyces</taxon>
    </lineage>
</organism>
<dbReference type="EMBL" id="CP115301">
    <property type="protein sequence ID" value="WBO69764.1"/>
    <property type="molecule type" value="Genomic_DNA"/>
</dbReference>
<evidence type="ECO:0000313" key="1">
    <source>
        <dbReference type="EMBL" id="WBO69764.1"/>
    </source>
</evidence>
<keyword evidence="1" id="KW-0614">Plasmid</keyword>
<dbReference type="Proteomes" id="UP001212326">
    <property type="component" value="Plasmid punmamed1"/>
</dbReference>